<comment type="caution">
    <text evidence="1">The sequence shown here is derived from an EMBL/GenBank/DDBJ whole genome shotgun (WGS) entry which is preliminary data.</text>
</comment>
<protein>
    <recommendedName>
        <fullName evidence="3">F-box domain-containing protein</fullName>
    </recommendedName>
</protein>
<dbReference type="Gene3D" id="3.80.10.10">
    <property type="entry name" value="Ribonuclease Inhibitor"/>
    <property type="match status" value="1"/>
</dbReference>
<dbReference type="SUPFAM" id="SSF52047">
    <property type="entry name" value="RNI-like"/>
    <property type="match status" value="1"/>
</dbReference>
<dbReference type="Proteomes" id="UP000292702">
    <property type="component" value="Unassembled WGS sequence"/>
</dbReference>
<dbReference type="STRING" id="92696.A0A4R0RVJ4"/>
<evidence type="ECO:0008006" key="3">
    <source>
        <dbReference type="Google" id="ProtNLM"/>
    </source>
</evidence>
<name>A0A4R0RVJ4_9APHY</name>
<evidence type="ECO:0000313" key="2">
    <source>
        <dbReference type="Proteomes" id="UP000292702"/>
    </source>
</evidence>
<dbReference type="InterPro" id="IPR032675">
    <property type="entry name" value="LRR_dom_sf"/>
</dbReference>
<dbReference type="OrthoDB" id="2921803at2759"/>
<gene>
    <name evidence="1" type="ORF">EIP91_000965</name>
</gene>
<organism evidence="1 2">
    <name type="scientific">Steccherinum ochraceum</name>
    <dbReference type="NCBI Taxonomy" id="92696"/>
    <lineage>
        <taxon>Eukaryota</taxon>
        <taxon>Fungi</taxon>
        <taxon>Dikarya</taxon>
        <taxon>Basidiomycota</taxon>
        <taxon>Agaricomycotina</taxon>
        <taxon>Agaricomycetes</taxon>
        <taxon>Polyporales</taxon>
        <taxon>Steccherinaceae</taxon>
        <taxon>Steccherinum</taxon>
    </lineage>
</organism>
<proteinExistence type="predicted"/>
<dbReference type="EMBL" id="RWJN01000122">
    <property type="protein sequence ID" value="TCD66774.1"/>
    <property type="molecule type" value="Genomic_DNA"/>
</dbReference>
<keyword evidence="2" id="KW-1185">Reference proteome</keyword>
<reference evidence="1 2" key="1">
    <citation type="submission" date="2018-11" db="EMBL/GenBank/DDBJ databases">
        <title>Genome assembly of Steccherinum ochraceum LE-BIN_3174, the white-rot fungus of the Steccherinaceae family (The Residual Polyporoid clade, Polyporales, Basidiomycota).</title>
        <authorList>
            <person name="Fedorova T.V."/>
            <person name="Glazunova O.A."/>
            <person name="Landesman E.O."/>
            <person name="Moiseenko K.V."/>
            <person name="Psurtseva N.V."/>
            <person name="Savinova O.S."/>
            <person name="Shakhova N.V."/>
            <person name="Tyazhelova T.V."/>
            <person name="Vasina D.V."/>
        </authorList>
    </citation>
    <scope>NUCLEOTIDE SEQUENCE [LARGE SCALE GENOMIC DNA]</scope>
    <source>
        <strain evidence="1 2">LE-BIN_3174</strain>
    </source>
</reference>
<dbReference type="AlphaFoldDB" id="A0A4R0RVJ4"/>
<accession>A0A4R0RVJ4</accession>
<evidence type="ECO:0000313" key="1">
    <source>
        <dbReference type="EMBL" id="TCD66774.1"/>
    </source>
</evidence>
<sequence length="436" mass="48716">MVTRLTPRVMHRDIPLDSRPDTQARPHIPLELVDIILDYLHDDKPTLAACSLVSRDWRPSTRYHLFQALHIGGDAIVGGYDNFLRFLDASPSIRPYIRSLHVSGTWKSNIAKGERCLVGPYVLVSLLDTLTALTTLTLDGVVWAGAARRNLQGLWPVKWPPIPRKFDTLVLSRIESYDRGPSQYTKSVFQILHTFGSLQKLAITDIHFDAMSWNNIARLETPTSLALRTFSMLGVSTSQAFINGLRRTQSVQSLTSLDLQCNSISDAHSFGTLIRDAGANLESLDVDLSRLTRHVATSSVSDTMRSLNITYCTALTRLHLRVCIHPEWAAPADLRSGWSYVSSTLPSIPSSIQVVAITLSPPAEVHEDADEVGFDHFFRHLLKTNWDPIALALERCQGLKEVRFDLKSNATTKRQFKEVVIKNLPVMDALGVLQFA</sequence>